<dbReference type="PANTHER" id="PTHR43301">
    <property type="entry name" value="ARABINAN ENDO-1,5-ALPHA-L-ARABINOSIDASE"/>
    <property type="match status" value="1"/>
</dbReference>
<evidence type="ECO:0000313" key="8">
    <source>
        <dbReference type="EMBL" id="MBB6326631.1"/>
    </source>
</evidence>
<dbReference type="Gene3D" id="2.115.10.20">
    <property type="entry name" value="Glycosyl hydrolase domain, family 43"/>
    <property type="match status" value="1"/>
</dbReference>
<organism evidence="8 9">
    <name type="scientific">Algoriphagus iocasae</name>
    <dbReference type="NCBI Taxonomy" id="1836499"/>
    <lineage>
        <taxon>Bacteria</taxon>
        <taxon>Pseudomonadati</taxon>
        <taxon>Bacteroidota</taxon>
        <taxon>Cytophagia</taxon>
        <taxon>Cytophagales</taxon>
        <taxon>Cyclobacteriaceae</taxon>
        <taxon>Algoriphagus</taxon>
    </lineage>
</organism>
<keyword evidence="3 7" id="KW-0378">Hydrolase</keyword>
<evidence type="ECO:0000256" key="7">
    <source>
        <dbReference type="RuleBase" id="RU361187"/>
    </source>
</evidence>
<dbReference type="GO" id="GO:0005975">
    <property type="term" value="P:carbohydrate metabolic process"/>
    <property type="evidence" value="ECO:0007669"/>
    <property type="project" value="InterPro"/>
</dbReference>
<protein>
    <submittedName>
        <fullName evidence="8">Arabinan endo-1,5-alpha-L-arabinosidase</fullName>
        <ecNumber evidence="8">3.2.1.99</ecNumber>
    </submittedName>
</protein>
<dbReference type="InterPro" id="IPR023296">
    <property type="entry name" value="Glyco_hydro_beta-prop_sf"/>
</dbReference>
<evidence type="ECO:0000256" key="4">
    <source>
        <dbReference type="ARBA" id="ARBA00023295"/>
    </source>
</evidence>
<sequence length="348" mass="38525">MSIFLILAFHFFSIFPNENDQFDLNLVTPKSDSLQFKNPVFEPVLADPSVIKDGDYFYAYGTEDNWGEEGGYHLVPVIQSKDLVHWNVVGNSMEKKPNWKPKGGIWAPDVTKVGDRFFMYYSFSTWGDPNPGIGLAIAEKPTGPFVDQGPVFTSEEIGVANSIDPFYFEENGNKYLIWGSFHGLYLTQLSSDGSKAEGEKIKLAGNHLEAAYLIKKDGYFYLFGSSGTCCEGAKSTYKVLVGRSKNLFGPYLDQEGNELLNGSAGSLVVKSNSGDTGYAGPGHNAEIITDDKGQDWLLYHGMDKSKPKLNNGTNRRVLLMDPLIWNEGWPSIKNHVPSTSIQAAPIFN</sequence>
<dbReference type="EMBL" id="JACIJO010000002">
    <property type="protein sequence ID" value="MBB6326631.1"/>
    <property type="molecule type" value="Genomic_DNA"/>
</dbReference>
<evidence type="ECO:0000313" key="9">
    <source>
        <dbReference type="Proteomes" id="UP000588604"/>
    </source>
</evidence>
<evidence type="ECO:0000256" key="1">
    <source>
        <dbReference type="ARBA" id="ARBA00004834"/>
    </source>
</evidence>
<comment type="caution">
    <text evidence="8">The sequence shown here is derived from an EMBL/GenBank/DDBJ whole genome shotgun (WGS) entry which is preliminary data.</text>
</comment>
<dbReference type="PANTHER" id="PTHR43301:SF3">
    <property type="entry name" value="ARABINAN ENDO-1,5-ALPHA-L-ARABINOSIDASE A-RELATED"/>
    <property type="match status" value="1"/>
</dbReference>
<evidence type="ECO:0000256" key="3">
    <source>
        <dbReference type="ARBA" id="ARBA00022801"/>
    </source>
</evidence>
<evidence type="ECO:0000256" key="5">
    <source>
        <dbReference type="PIRSR" id="PIRSR606710-1"/>
    </source>
</evidence>
<accession>A0A841MX91</accession>
<gene>
    <name evidence="8" type="ORF">FHS59_002259</name>
</gene>
<dbReference type="EC" id="3.2.1.99" evidence="8"/>
<dbReference type="AlphaFoldDB" id="A0A841MX91"/>
<keyword evidence="9" id="KW-1185">Reference proteome</keyword>
<dbReference type="InterPro" id="IPR006710">
    <property type="entry name" value="Glyco_hydro_43"/>
</dbReference>
<dbReference type="Proteomes" id="UP000588604">
    <property type="component" value="Unassembled WGS sequence"/>
</dbReference>
<evidence type="ECO:0000256" key="6">
    <source>
        <dbReference type="PIRSR" id="PIRSR606710-2"/>
    </source>
</evidence>
<feature type="site" description="Important for catalytic activity, responsible for pKa modulation of the active site Glu and correct orientation of both the proton donor and substrate" evidence="6">
    <location>
        <position position="164"/>
    </location>
</feature>
<dbReference type="SUPFAM" id="SSF75005">
    <property type="entry name" value="Arabinanase/levansucrase/invertase"/>
    <property type="match status" value="1"/>
</dbReference>
<evidence type="ECO:0000256" key="2">
    <source>
        <dbReference type="ARBA" id="ARBA00009865"/>
    </source>
</evidence>
<reference evidence="8 9" key="1">
    <citation type="submission" date="2020-08" db="EMBL/GenBank/DDBJ databases">
        <title>Genomic Encyclopedia of Type Strains, Phase IV (KMG-IV): sequencing the most valuable type-strain genomes for metagenomic binning, comparative biology and taxonomic classification.</title>
        <authorList>
            <person name="Goeker M."/>
        </authorList>
    </citation>
    <scope>NUCLEOTIDE SEQUENCE [LARGE SCALE GENOMIC DNA]</scope>
    <source>
        <strain evidence="8 9">DSM 102044</strain>
    </source>
</reference>
<dbReference type="RefSeq" id="WP_184495224.1">
    <property type="nucleotide sequence ID" value="NZ_JACIJO010000002.1"/>
</dbReference>
<name>A0A841MX91_9BACT</name>
<dbReference type="CDD" id="cd18616">
    <property type="entry name" value="GH43_ABN-like"/>
    <property type="match status" value="1"/>
</dbReference>
<comment type="pathway">
    <text evidence="1">Glycan metabolism; L-arabinan degradation.</text>
</comment>
<feature type="active site" description="Proton donor" evidence="5">
    <location>
        <position position="209"/>
    </location>
</feature>
<dbReference type="GO" id="GO:0046558">
    <property type="term" value="F:arabinan endo-1,5-alpha-L-arabinosidase activity"/>
    <property type="evidence" value="ECO:0007669"/>
    <property type="project" value="UniProtKB-EC"/>
</dbReference>
<proteinExistence type="inferred from homology"/>
<keyword evidence="4 7" id="KW-0326">Glycosidase</keyword>
<feature type="active site" description="Proton acceptor" evidence="5">
    <location>
        <position position="47"/>
    </location>
</feature>
<comment type="similarity">
    <text evidence="2 7">Belongs to the glycosyl hydrolase 43 family.</text>
</comment>
<dbReference type="InterPro" id="IPR050727">
    <property type="entry name" value="GH43_arabinanases"/>
</dbReference>
<dbReference type="Pfam" id="PF04616">
    <property type="entry name" value="Glyco_hydro_43"/>
    <property type="match status" value="1"/>
</dbReference>